<proteinExistence type="inferred from homology"/>
<feature type="domain" description="PPIase FKBP-type" evidence="8">
    <location>
        <begin position="255"/>
        <end position="341"/>
    </location>
</feature>
<keyword evidence="7" id="KW-0732">Signal</keyword>
<keyword evidence="4 6" id="KW-0697">Rotamase</keyword>
<dbReference type="EC" id="5.2.1.8" evidence="3 6"/>
<name>A0A806FNF7_BIFAN</name>
<dbReference type="GO" id="GO:0003755">
    <property type="term" value="F:peptidyl-prolyl cis-trans isomerase activity"/>
    <property type="evidence" value="ECO:0007669"/>
    <property type="project" value="UniProtKB-KW"/>
</dbReference>
<dbReference type="PROSITE" id="PS50059">
    <property type="entry name" value="FKBP_PPIASE"/>
    <property type="match status" value="1"/>
</dbReference>
<evidence type="ECO:0000256" key="5">
    <source>
        <dbReference type="ARBA" id="ARBA00023235"/>
    </source>
</evidence>
<dbReference type="EMBL" id="CP002915">
    <property type="protein sequence ID" value="AEK30894.1"/>
    <property type="molecule type" value="Genomic_DNA"/>
</dbReference>
<evidence type="ECO:0000256" key="7">
    <source>
        <dbReference type="SAM" id="SignalP"/>
    </source>
</evidence>
<accession>A0A806FNF7</accession>
<feature type="signal peptide" evidence="7">
    <location>
        <begin position="1"/>
        <end position="49"/>
    </location>
</feature>
<evidence type="ECO:0000256" key="1">
    <source>
        <dbReference type="ARBA" id="ARBA00000971"/>
    </source>
</evidence>
<evidence type="ECO:0000259" key="8">
    <source>
        <dbReference type="PROSITE" id="PS50059"/>
    </source>
</evidence>
<protein>
    <recommendedName>
        <fullName evidence="3 6">peptidylprolyl isomerase</fullName>
        <ecNumber evidence="3 6">5.2.1.8</ecNumber>
    </recommendedName>
</protein>
<evidence type="ECO:0000256" key="2">
    <source>
        <dbReference type="ARBA" id="ARBA00006577"/>
    </source>
</evidence>
<evidence type="ECO:0000256" key="4">
    <source>
        <dbReference type="ARBA" id="ARBA00023110"/>
    </source>
</evidence>
<reference evidence="9 10" key="1">
    <citation type="journal article" date="2011" name="J. Bacteriol.">
        <title>Genome Sequence of the Probiotic Strain Bifidobacterium animalis subsp. lactis CNCM I-2494.</title>
        <authorList>
            <person name="Chervaux C."/>
            <person name="Grimaldi C."/>
            <person name="Bolotin A."/>
            <person name="Quinquis B."/>
            <person name="Legrain-Raspaud S."/>
            <person name="van Hylckama Vlieg J.E."/>
            <person name="Denariaz G."/>
            <person name="Smokvina T."/>
        </authorList>
    </citation>
    <scope>NUCLEOTIDE SEQUENCE [LARGE SCALE GENOMIC DNA]</scope>
    <source>
        <strain evidence="9 10">CNCM I-2494</strain>
    </source>
</reference>
<dbReference type="Proteomes" id="UP000008394">
    <property type="component" value="Chromosome"/>
</dbReference>
<comment type="catalytic activity">
    <reaction evidence="1 6">
        <text>[protein]-peptidylproline (omega=180) = [protein]-peptidylproline (omega=0)</text>
        <dbReference type="Rhea" id="RHEA:16237"/>
        <dbReference type="Rhea" id="RHEA-COMP:10747"/>
        <dbReference type="Rhea" id="RHEA-COMP:10748"/>
        <dbReference type="ChEBI" id="CHEBI:83833"/>
        <dbReference type="ChEBI" id="CHEBI:83834"/>
        <dbReference type="EC" id="5.2.1.8"/>
    </reaction>
</comment>
<dbReference type="AlphaFoldDB" id="A0A806FNF7"/>
<dbReference type="PANTHER" id="PTHR43811">
    <property type="entry name" value="FKBP-TYPE PEPTIDYL-PROLYL CIS-TRANS ISOMERASE FKPA"/>
    <property type="match status" value="1"/>
</dbReference>
<dbReference type="SUPFAM" id="SSF54534">
    <property type="entry name" value="FKBP-like"/>
    <property type="match status" value="1"/>
</dbReference>
<dbReference type="InterPro" id="IPR046357">
    <property type="entry name" value="PPIase_dom_sf"/>
</dbReference>
<organism evidence="9 10">
    <name type="scientific">Bifidobacterium animalis subsp. lactis CNCM I-2494</name>
    <dbReference type="NCBI Taxonomy" id="1042403"/>
    <lineage>
        <taxon>Bacteria</taxon>
        <taxon>Bacillati</taxon>
        <taxon>Actinomycetota</taxon>
        <taxon>Actinomycetes</taxon>
        <taxon>Bifidobacteriales</taxon>
        <taxon>Bifidobacteriaceae</taxon>
        <taxon>Bifidobacterium</taxon>
    </lineage>
</organism>
<gene>
    <name evidence="9" type="ORF">BALAC2494_01314</name>
</gene>
<keyword evidence="5 6" id="KW-0413">Isomerase</keyword>
<dbReference type="PANTHER" id="PTHR43811:SF19">
    <property type="entry name" value="39 KDA FK506-BINDING NUCLEAR PROTEIN"/>
    <property type="match status" value="1"/>
</dbReference>
<evidence type="ECO:0000256" key="3">
    <source>
        <dbReference type="ARBA" id="ARBA00013194"/>
    </source>
</evidence>
<dbReference type="Pfam" id="PF00254">
    <property type="entry name" value="FKBP_C"/>
    <property type="match status" value="1"/>
</dbReference>
<evidence type="ECO:0000313" key="10">
    <source>
        <dbReference type="Proteomes" id="UP000008394"/>
    </source>
</evidence>
<comment type="similarity">
    <text evidence="2">Belongs to the FKBP-type PPIase family.</text>
</comment>
<evidence type="ECO:0000256" key="6">
    <source>
        <dbReference type="PROSITE-ProRule" id="PRU00277"/>
    </source>
</evidence>
<evidence type="ECO:0000313" key="9">
    <source>
        <dbReference type="EMBL" id="AEK30894.1"/>
    </source>
</evidence>
<dbReference type="InterPro" id="IPR001179">
    <property type="entry name" value="PPIase_FKBP_dom"/>
</dbReference>
<sequence length="341" mass="36098">MPERIYIRRNTCARIFLAGMTQAKSAGIRKRAVQAVAAMCVAATCFAFAACGNSNASESTGKSSASSSASSGLTKIEGVKDTAKVGEKPVLEFKKPLNVPDNSYAILQEGDGEVIKPGNRVCAQGMAVDGKTGDIKMSTWETNQMDCSLVAPKKGEKTSALLSVIDGLKLNSTVVFGSNDSTADSSNLIVMTLKSQSTDLTKAEGTKVKDIPSDLPKVTNAADGKPSIDMNGYKDSDKLVVQPLIEGDGEKLDSNSYAVVKYTGWLLDGKQFDSSWDRNSTFDVNMQGGVIEGWLEGLKGQKVGSEVLLVVPPSLGYGDQAQGEIPANSTLVFVVDILAKY</sequence>
<feature type="chain" id="PRO_5032292765" description="peptidylprolyl isomerase" evidence="7">
    <location>
        <begin position="50"/>
        <end position="341"/>
    </location>
</feature>
<dbReference type="Gene3D" id="3.10.50.40">
    <property type="match status" value="1"/>
</dbReference>
<dbReference type="KEGG" id="bnm:BALAC2494_01314"/>